<organism evidence="9 10">
    <name type="scientific">Sinanodonta woodiana</name>
    <name type="common">Chinese pond mussel</name>
    <name type="synonym">Anodonta woodiana</name>
    <dbReference type="NCBI Taxonomy" id="1069815"/>
    <lineage>
        <taxon>Eukaryota</taxon>
        <taxon>Metazoa</taxon>
        <taxon>Spiralia</taxon>
        <taxon>Lophotrochozoa</taxon>
        <taxon>Mollusca</taxon>
        <taxon>Bivalvia</taxon>
        <taxon>Autobranchia</taxon>
        <taxon>Heteroconchia</taxon>
        <taxon>Palaeoheterodonta</taxon>
        <taxon>Unionida</taxon>
        <taxon>Unionoidea</taxon>
        <taxon>Unionidae</taxon>
        <taxon>Unioninae</taxon>
        <taxon>Sinanodonta</taxon>
    </lineage>
</organism>
<evidence type="ECO:0000256" key="1">
    <source>
        <dbReference type="ARBA" id="ARBA00004123"/>
    </source>
</evidence>
<evidence type="ECO:0000256" key="4">
    <source>
        <dbReference type="ARBA" id="ARBA00023163"/>
    </source>
</evidence>
<dbReference type="InterPro" id="IPR003650">
    <property type="entry name" value="Orange_dom"/>
</dbReference>
<evidence type="ECO:0000313" key="9">
    <source>
        <dbReference type="EMBL" id="KAL3861366.1"/>
    </source>
</evidence>
<dbReference type="SMART" id="SM00511">
    <property type="entry name" value="ORANGE"/>
    <property type="match status" value="1"/>
</dbReference>
<keyword evidence="10" id="KW-1185">Reference proteome</keyword>
<dbReference type="Proteomes" id="UP001634394">
    <property type="component" value="Unassembled WGS sequence"/>
</dbReference>
<feature type="region of interest" description="Disordered" evidence="6">
    <location>
        <begin position="306"/>
        <end position="325"/>
    </location>
</feature>
<gene>
    <name evidence="9" type="ORF">ACJMK2_007402</name>
</gene>
<dbReference type="InterPro" id="IPR036638">
    <property type="entry name" value="HLH_DNA-bd_sf"/>
</dbReference>
<dbReference type="GO" id="GO:0003677">
    <property type="term" value="F:DNA binding"/>
    <property type="evidence" value="ECO:0007669"/>
    <property type="project" value="UniProtKB-KW"/>
</dbReference>
<dbReference type="SMART" id="SM00353">
    <property type="entry name" value="HLH"/>
    <property type="match status" value="1"/>
</dbReference>
<feature type="compositionally biased region" description="Basic and acidic residues" evidence="6">
    <location>
        <begin position="1"/>
        <end position="11"/>
    </location>
</feature>
<evidence type="ECO:0000259" key="8">
    <source>
        <dbReference type="PROSITE" id="PS51054"/>
    </source>
</evidence>
<evidence type="ECO:0000256" key="3">
    <source>
        <dbReference type="ARBA" id="ARBA00023125"/>
    </source>
</evidence>
<reference evidence="9 10" key="1">
    <citation type="submission" date="2024-11" db="EMBL/GenBank/DDBJ databases">
        <title>Chromosome-level genome assembly of the freshwater bivalve Anodonta woodiana.</title>
        <authorList>
            <person name="Chen X."/>
        </authorList>
    </citation>
    <scope>NUCLEOTIDE SEQUENCE [LARGE SCALE GENOMIC DNA]</scope>
    <source>
        <strain evidence="9">MN2024</strain>
        <tissue evidence="9">Gills</tissue>
    </source>
</reference>
<keyword evidence="4" id="KW-0804">Transcription</keyword>
<dbReference type="GO" id="GO:0005634">
    <property type="term" value="C:nucleus"/>
    <property type="evidence" value="ECO:0007669"/>
    <property type="project" value="UniProtKB-SubCell"/>
</dbReference>
<dbReference type="EMBL" id="JBJQND010000011">
    <property type="protein sequence ID" value="KAL3861366.1"/>
    <property type="molecule type" value="Genomic_DNA"/>
</dbReference>
<feature type="domain" description="Orange" evidence="8">
    <location>
        <begin position="91"/>
        <end position="123"/>
    </location>
</feature>
<accession>A0ABD3VIF7</accession>
<dbReference type="AlphaFoldDB" id="A0ABD3VIF7"/>
<dbReference type="SUPFAM" id="SSF47459">
    <property type="entry name" value="HLH, helix-loop-helix DNA-binding domain"/>
    <property type="match status" value="1"/>
</dbReference>
<keyword evidence="5" id="KW-0539">Nucleus</keyword>
<name>A0ABD3VIF7_SINWO</name>
<evidence type="ECO:0000313" key="10">
    <source>
        <dbReference type="Proteomes" id="UP001634394"/>
    </source>
</evidence>
<protein>
    <submittedName>
        <fullName evidence="9">Uncharacterized protein</fullName>
    </submittedName>
</protein>
<dbReference type="Gene3D" id="4.10.280.10">
    <property type="entry name" value="Helix-loop-helix DNA-binding domain"/>
    <property type="match status" value="1"/>
</dbReference>
<evidence type="ECO:0000256" key="6">
    <source>
        <dbReference type="SAM" id="MobiDB-lite"/>
    </source>
</evidence>
<dbReference type="InterPro" id="IPR050370">
    <property type="entry name" value="HES_HEY"/>
</dbReference>
<keyword evidence="2" id="KW-0805">Transcription regulation</keyword>
<feature type="region of interest" description="Disordered" evidence="6">
    <location>
        <begin position="190"/>
        <end position="250"/>
    </location>
</feature>
<keyword evidence="3" id="KW-0238">DNA-binding</keyword>
<dbReference type="SUPFAM" id="SSF158457">
    <property type="entry name" value="Orange domain-like"/>
    <property type="match status" value="1"/>
</dbReference>
<dbReference type="PANTHER" id="PTHR10985">
    <property type="entry name" value="BASIC HELIX-LOOP-HELIX TRANSCRIPTION FACTOR, HES-RELATED"/>
    <property type="match status" value="1"/>
</dbReference>
<evidence type="ECO:0000256" key="5">
    <source>
        <dbReference type="ARBA" id="ARBA00023242"/>
    </source>
</evidence>
<feature type="compositionally biased region" description="Low complexity" evidence="6">
    <location>
        <begin position="228"/>
        <end position="245"/>
    </location>
</feature>
<comment type="subcellular location">
    <subcellularLocation>
        <location evidence="1">Nucleus</location>
    </subcellularLocation>
</comment>
<dbReference type="FunFam" id="4.10.280.10:FF:000009">
    <property type="entry name" value="Transcription factor HES-1"/>
    <property type="match status" value="1"/>
</dbReference>
<dbReference type="Pfam" id="PF07527">
    <property type="entry name" value="Hairy_orange"/>
    <property type="match status" value="1"/>
</dbReference>
<dbReference type="PROSITE" id="PS51054">
    <property type="entry name" value="ORANGE"/>
    <property type="match status" value="1"/>
</dbReference>
<evidence type="ECO:0000256" key="2">
    <source>
        <dbReference type="ARBA" id="ARBA00023015"/>
    </source>
</evidence>
<dbReference type="Gene3D" id="6.10.250.980">
    <property type="match status" value="1"/>
</dbReference>
<proteinExistence type="predicted"/>
<comment type="caution">
    <text evidence="9">The sequence shown here is derived from an EMBL/GenBank/DDBJ whole genome shotgun (WGS) entry which is preliminary data.</text>
</comment>
<evidence type="ECO:0000259" key="7">
    <source>
        <dbReference type="PROSITE" id="PS50888"/>
    </source>
</evidence>
<dbReference type="CDD" id="cd11459">
    <property type="entry name" value="bHLH-O_HES1_4"/>
    <property type="match status" value="1"/>
</dbReference>
<feature type="domain" description="BHLH" evidence="7">
    <location>
        <begin position="15"/>
        <end position="72"/>
    </location>
</feature>
<dbReference type="PROSITE" id="PS50888">
    <property type="entry name" value="BHLH"/>
    <property type="match status" value="1"/>
</dbReference>
<feature type="region of interest" description="Disordered" evidence="6">
    <location>
        <begin position="1"/>
        <end position="26"/>
    </location>
</feature>
<sequence>MGEPEIRDDRPSSSVRRSNKPLMEKRRRQRINDCLVQLKTLVLQALKKDTTQYSKLEKADILEMTVKHLKAIQSQQLAAAMATDPNVISKYRAGFSDCAGEIARYLDTVCGNSEIKGRVFNHLGNCMNQFQVIPVYQGNQYAQPGYPVHLQIPSSSGLPQIQPQGILSIHDDIGHSVPADYSMHSRIPTDYSVHSQKNGPGTRPYLSHEPSPPLSHGPLMTSTPIRHVPSPSDSDSGVSDDSISGAFRDDGDLGVAYSNNIYTKKIKMEPSSDYKFASGHKLDINHNIVVPLDYRCNMHEYKKHVDISNPRRSPKRTLEEQDYDNVPLVKRQKVDVCHENIQNQPRSNDRGSDSSSMWRPW</sequence>
<dbReference type="Pfam" id="PF00010">
    <property type="entry name" value="HLH"/>
    <property type="match status" value="1"/>
</dbReference>
<feature type="region of interest" description="Disordered" evidence="6">
    <location>
        <begin position="337"/>
        <end position="361"/>
    </location>
</feature>
<dbReference type="InterPro" id="IPR011598">
    <property type="entry name" value="bHLH_dom"/>
</dbReference>